<dbReference type="NCBIfam" id="NF005559">
    <property type="entry name" value="PRK07231.1"/>
    <property type="match status" value="1"/>
</dbReference>
<reference evidence="3" key="1">
    <citation type="submission" date="2018-05" db="EMBL/GenBank/DDBJ databases">
        <authorList>
            <person name="Lanie J.A."/>
            <person name="Ng W.-L."/>
            <person name="Kazmierczak K.M."/>
            <person name="Andrzejewski T.M."/>
            <person name="Davidsen T.M."/>
            <person name="Wayne K.J."/>
            <person name="Tettelin H."/>
            <person name="Glass J.I."/>
            <person name="Rusch D."/>
            <person name="Podicherti R."/>
            <person name="Tsui H.-C.T."/>
            <person name="Winkler M.E."/>
        </authorList>
    </citation>
    <scope>NUCLEOTIDE SEQUENCE</scope>
</reference>
<sequence length="250" mass="27018">MSLDGKVVIITGPAAGIGAATAKLFARRGAKLCLVDIDEAGLKRVEADCRELGADVLALKCDVSLLPEMDDAISETIRRFDGIDILVNNAIFRAIKPFLEIEEDEFDKSLFTNIKGYFFFAQKVVPHMIKRHGGRVINVASTFGFVGSSNLSAYCTCKGAVVNMTRAMAFELAGENIYVNAVAPGPIMTEGMSDLIKRVPSVHESRVQDVPMGRFGTPEEIAEVCLFLASEQCSYMNGSVLVADGGFLTH</sequence>
<dbReference type="PRINTS" id="PR00080">
    <property type="entry name" value="SDRFAMILY"/>
</dbReference>
<dbReference type="FunFam" id="3.40.50.720:FF:000084">
    <property type="entry name" value="Short-chain dehydrogenase reductase"/>
    <property type="match status" value="1"/>
</dbReference>
<dbReference type="PANTHER" id="PTHR42760">
    <property type="entry name" value="SHORT-CHAIN DEHYDROGENASES/REDUCTASES FAMILY MEMBER"/>
    <property type="match status" value="1"/>
</dbReference>
<comment type="similarity">
    <text evidence="1">Belongs to the short-chain dehydrogenases/reductases (SDR) family.</text>
</comment>
<keyword evidence="2" id="KW-0560">Oxidoreductase</keyword>
<organism evidence="3">
    <name type="scientific">marine metagenome</name>
    <dbReference type="NCBI Taxonomy" id="408172"/>
    <lineage>
        <taxon>unclassified sequences</taxon>
        <taxon>metagenomes</taxon>
        <taxon>ecological metagenomes</taxon>
    </lineage>
</organism>
<protein>
    <submittedName>
        <fullName evidence="3">Uncharacterized protein</fullName>
    </submittedName>
</protein>
<dbReference type="GO" id="GO:0016616">
    <property type="term" value="F:oxidoreductase activity, acting on the CH-OH group of donors, NAD or NADP as acceptor"/>
    <property type="evidence" value="ECO:0007669"/>
    <property type="project" value="TreeGrafter"/>
</dbReference>
<dbReference type="CDD" id="cd05233">
    <property type="entry name" value="SDR_c"/>
    <property type="match status" value="1"/>
</dbReference>
<dbReference type="InterPro" id="IPR036291">
    <property type="entry name" value="NAD(P)-bd_dom_sf"/>
</dbReference>
<dbReference type="Gene3D" id="3.40.50.720">
    <property type="entry name" value="NAD(P)-binding Rossmann-like Domain"/>
    <property type="match status" value="1"/>
</dbReference>
<accession>A0A381WRB1</accession>
<dbReference type="EMBL" id="UINC01012556">
    <property type="protein sequence ID" value="SVA54778.1"/>
    <property type="molecule type" value="Genomic_DNA"/>
</dbReference>
<dbReference type="GO" id="GO:0048038">
    <property type="term" value="F:quinone binding"/>
    <property type="evidence" value="ECO:0007669"/>
    <property type="project" value="TreeGrafter"/>
</dbReference>
<evidence type="ECO:0000256" key="1">
    <source>
        <dbReference type="ARBA" id="ARBA00006484"/>
    </source>
</evidence>
<dbReference type="InterPro" id="IPR002347">
    <property type="entry name" value="SDR_fam"/>
</dbReference>
<dbReference type="SUPFAM" id="SSF51735">
    <property type="entry name" value="NAD(P)-binding Rossmann-fold domains"/>
    <property type="match status" value="1"/>
</dbReference>
<proteinExistence type="inferred from homology"/>
<dbReference type="Pfam" id="PF13561">
    <property type="entry name" value="adh_short_C2"/>
    <property type="match status" value="1"/>
</dbReference>
<dbReference type="AlphaFoldDB" id="A0A381WRB1"/>
<dbReference type="PROSITE" id="PS00061">
    <property type="entry name" value="ADH_SHORT"/>
    <property type="match status" value="1"/>
</dbReference>
<gene>
    <name evidence="3" type="ORF">METZ01_LOCUS107632</name>
</gene>
<evidence type="ECO:0000313" key="3">
    <source>
        <dbReference type="EMBL" id="SVA54778.1"/>
    </source>
</evidence>
<name>A0A381WRB1_9ZZZZ</name>
<dbReference type="InterPro" id="IPR020904">
    <property type="entry name" value="Sc_DH/Rdtase_CS"/>
</dbReference>
<evidence type="ECO:0000256" key="2">
    <source>
        <dbReference type="ARBA" id="ARBA00023002"/>
    </source>
</evidence>
<dbReference type="GO" id="GO:0006633">
    <property type="term" value="P:fatty acid biosynthetic process"/>
    <property type="evidence" value="ECO:0007669"/>
    <property type="project" value="TreeGrafter"/>
</dbReference>
<dbReference type="PRINTS" id="PR00081">
    <property type="entry name" value="GDHRDH"/>
</dbReference>
<dbReference type="PANTHER" id="PTHR42760:SF133">
    <property type="entry name" value="3-OXOACYL-[ACYL-CARRIER-PROTEIN] REDUCTASE"/>
    <property type="match status" value="1"/>
</dbReference>